<accession>A0A2I9CTR5</accession>
<evidence type="ECO:0000313" key="3">
    <source>
        <dbReference type="Proteomes" id="UP000236569"/>
    </source>
</evidence>
<reference evidence="3" key="1">
    <citation type="submission" date="2018-01" db="EMBL/GenBank/DDBJ databases">
        <title>Draft Genome Sequence of the Radioresistant Bacterium Deinococcus aerius TR0125, Isolated from the Higher Atmosphere above Japan.</title>
        <authorList>
            <person name="Satoh K."/>
            <person name="Arai H."/>
            <person name="Sanzen T."/>
            <person name="Kawaguchi Y."/>
            <person name="Hayashi H."/>
            <person name="Yokobori S."/>
            <person name="Yamagishi A."/>
            <person name="Oono Y."/>
            <person name="Narumi I."/>
        </authorList>
    </citation>
    <scope>NUCLEOTIDE SEQUENCE [LARGE SCALE GENOMIC DNA]</scope>
    <source>
        <strain evidence="3">TR0125</strain>
    </source>
</reference>
<organism evidence="2 3">
    <name type="scientific">Deinococcus aerius</name>
    <dbReference type="NCBI Taxonomy" id="200253"/>
    <lineage>
        <taxon>Bacteria</taxon>
        <taxon>Thermotogati</taxon>
        <taxon>Deinococcota</taxon>
        <taxon>Deinococci</taxon>
        <taxon>Deinococcales</taxon>
        <taxon>Deinococcaceae</taxon>
        <taxon>Deinococcus</taxon>
    </lineage>
</organism>
<keyword evidence="3" id="KW-1185">Reference proteome</keyword>
<feature type="transmembrane region" description="Helical" evidence="1">
    <location>
        <begin position="395"/>
        <end position="416"/>
    </location>
</feature>
<feature type="transmembrane region" description="Helical" evidence="1">
    <location>
        <begin position="454"/>
        <end position="478"/>
    </location>
</feature>
<sequence>MVQTALHALYDALSRLAALAVPLAVTLGALLLALLLVGLLDRERFRAGLSWAGGRLPFLGRWGLVALALGAGALATHVTRRAVDARMGAQLNARYANTADPAGGETVQTAPRVSLLTTRTYTRTLVLPADVYARLNLNGGWETLLPYLSGVGGQSVQDLREGFTRRGRNLVYTRDVTLQSEEPLGLDTTRAYADLRFVNPAGGRGTYYNATFSADYTFTNPREKASPVRFVFPLPYGSGTLSGFRLTVNGRAYRASDLGGGSVWEGVVGAGQTVRVNVTYQHQGSRGWSYRLADRREPLRNLDLTVTANRPAKFERYSLYPTSAERTAFGGPQTLRWQLQDVITAQNVAVVFAQGSVREMLAKIGLVQPPALVLAALLAVLWAGRRRLPLPPLRLAGALLGLGVGFVFGGVLTAYLPPVVAVPLGALLGAAFGVMVLGRAYLFPLVAAALVPLAFLAVGHAGLLLTLLAAVTLGVLFLTREGFPTVERRVA</sequence>
<dbReference type="RefSeq" id="WP_103128618.1">
    <property type="nucleotide sequence ID" value="NZ_BFAG01000003.1"/>
</dbReference>
<feature type="transmembrane region" description="Helical" evidence="1">
    <location>
        <begin position="58"/>
        <end position="78"/>
    </location>
</feature>
<gene>
    <name evidence="2" type="ORF">DAERI_030355</name>
</gene>
<feature type="transmembrane region" description="Helical" evidence="1">
    <location>
        <begin position="422"/>
        <end position="442"/>
    </location>
</feature>
<dbReference type="OrthoDB" id="60815at2"/>
<keyword evidence="1" id="KW-0812">Transmembrane</keyword>
<evidence type="ECO:0000313" key="2">
    <source>
        <dbReference type="EMBL" id="GBF05189.1"/>
    </source>
</evidence>
<keyword evidence="1" id="KW-1133">Transmembrane helix</keyword>
<protein>
    <submittedName>
        <fullName evidence="2">Uncharacterized protein</fullName>
    </submittedName>
</protein>
<dbReference type="EMBL" id="BFAG01000003">
    <property type="protein sequence ID" value="GBF05189.1"/>
    <property type="molecule type" value="Genomic_DNA"/>
</dbReference>
<name>A0A2I9CTR5_9DEIO</name>
<feature type="transmembrane region" description="Helical" evidence="1">
    <location>
        <begin position="16"/>
        <end position="37"/>
    </location>
</feature>
<dbReference type="AlphaFoldDB" id="A0A2I9CTR5"/>
<evidence type="ECO:0000256" key="1">
    <source>
        <dbReference type="SAM" id="Phobius"/>
    </source>
</evidence>
<keyword evidence="1" id="KW-0472">Membrane</keyword>
<proteinExistence type="predicted"/>
<feature type="transmembrane region" description="Helical" evidence="1">
    <location>
        <begin position="366"/>
        <end position="383"/>
    </location>
</feature>
<dbReference type="Proteomes" id="UP000236569">
    <property type="component" value="Unassembled WGS sequence"/>
</dbReference>
<comment type="caution">
    <text evidence="2">The sequence shown here is derived from an EMBL/GenBank/DDBJ whole genome shotgun (WGS) entry which is preliminary data.</text>
</comment>